<dbReference type="InterPro" id="IPR036412">
    <property type="entry name" value="HAD-like_sf"/>
</dbReference>
<dbReference type="PANTHER" id="PTHR43434">
    <property type="entry name" value="PHOSPHOGLYCOLATE PHOSPHATASE"/>
    <property type="match status" value="1"/>
</dbReference>
<evidence type="ECO:0000313" key="6">
    <source>
        <dbReference type="Proteomes" id="UP001379533"/>
    </source>
</evidence>
<accession>A0ABZ2KB04</accession>
<dbReference type="InterPro" id="IPR006439">
    <property type="entry name" value="HAD-SF_hydro_IA"/>
</dbReference>
<dbReference type="InterPro" id="IPR023214">
    <property type="entry name" value="HAD_sf"/>
</dbReference>
<protein>
    <recommendedName>
        <fullName evidence="4">phosphoglycolate phosphatase</fullName>
        <ecNumber evidence="4">3.1.3.18</ecNumber>
    </recommendedName>
</protein>
<dbReference type="NCBIfam" id="TIGR01509">
    <property type="entry name" value="HAD-SF-IA-v3"/>
    <property type="match status" value="1"/>
</dbReference>
<sequence>MKAVLFDFDYTLADASRGIIVCVTHALTVMGLPVASHDVIRRTIGLSLPDTFSRLSGIDEEPARARFKELYLERASEVMVGLTELFPGVRETLHSLAAREVRLGIVSTKTGATLRKILAKEELLSLFGVIIGGDEVTRTKPDPEGIHRALEALEVQAHECLYIGDAVMDVEAARRAGTAFAAVLTGVTPRHELEALGAAVILERLTDLDLVARV</sequence>
<dbReference type="SFLD" id="SFLDG01129">
    <property type="entry name" value="C1.5:_HAD__Beta-PGM__Phosphata"/>
    <property type="match status" value="1"/>
</dbReference>
<evidence type="ECO:0000256" key="1">
    <source>
        <dbReference type="ARBA" id="ARBA00000830"/>
    </source>
</evidence>
<dbReference type="SFLD" id="SFLDG01135">
    <property type="entry name" value="C1.5.6:_HAD__Beta-PGM__Phospha"/>
    <property type="match status" value="1"/>
</dbReference>
<comment type="pathway">
    <text evidence="2">Organic acid metabolism; glycolate biosynthesis; glycolate from 2-phosphoglycolate: step 1/1.</text>
</comment>
<evidence type="ECO:0000256" key="4">
    <source>
        <dbReference type="ARBA" id="ARBA00013078"/>
    </source>
</evidence>
<name>A0ABZ2KB04_9BACT</name>
<evidence type="ECO:0000313" key="5">
    <source>
        <dbReference type="EMBL" id="WXA93561.1"/>
    </source>
</evidence>
<dbReference type="InterPro" id="IPR050155">
    <property type="entry name" value="HAD-like_hydrolase_sf"/>
</dbReference>
<dbReference type="GO" id="GO:0016787">
    <property type="term" value="F:hydrolase activity"/>
    <property type="evidence" value="ECO:0007669"/>
    <property type="project" value="UniProtKB-KW"/>
</dbReference>
<evidence type="ECO:0000256" key="3">
    <source>
        <dbReference type="ARBA" id="ARBA00006171"/>
    </source>
</evidence>
<reference evidence="5 6" key="1">
    <citation type="submission" date="2021-12" db="EMBL/GenBank/DDBJ databases">
        <title>Discovery of the Pendulisporaceae a myxobacterial family with distinct sporulation behavior and unique specialized metabolism.</title>
        <authorList>
            <person name="Garcia R."/>
            <person name="Popoff A."/>
            <person name="Bader C.D."/>
            <person name="Loehr J."/>
            <person name="Walesch S."/>
            <person name="Walt C."/>
            <person name="Boldt J."/>
            <person name="Bunk B."/>
            <person name="Haeckl F.J.F.P.J."/>
            <person name="Gunesch A.P."/>
            <person name="Birkelbach J."/>
            <person name="Nuebel U."/>
            <person name="Pietschmann T."/>
            <person name="Bach T."/>
            <person name="Mueller R."/>
        </authorList>
    </citation>
    <scope>NUCLEOTIDE SEQUENCE [LARGE SCALE GENOMIC DNA]</scope>
    <source>
        <strain evidence="5 6">MSr12523</strain>
    </source>
</reference>
<dbReference type="NCBIfam" id="TIGR01549">
    <property type="entry name" value="HAD-SF-IA-v1"/>
    <property type="match status" value="1"/>
</dbReference>
<dbReference type="InterPro" id="IPR041492">
    <property type="entry name" value="HAD_2"/>
</dbReference>
<keyword evidence="6" id="KW-1185">Reference proteome</keyword>
<dbReference type="SFLD" id="SFLDS00003">
    <property type="entry name" value="Haloacid_Dehalogenase"/>
    <property type="match status" value="1"/>
</dbReference>
<proteinExistence type="inferred from homology"/>
<dbReference type="SUPFAM" id="SSF56784">
    <property type="entry name" value="HAD-like"/>
    <property type="match status" value="1"/>
</dbReference>
<evidence type="ECO:0000256" key="2">
    <source>
        <dbReference type="ARBA" id="ARBA00004818"/>
    </source>
</evidence>
<dbReference type="Pfam" id="PF13419">
    <property type="entry name" value="HAD_2"/>
    <property type="match status" value="1"/>
</dbReference>
<dbReference type="Proteomes" id="UP001379533">
    <property type="component" value="Chromosome"/>
</dbReference>
<keyword evidence="5" id="KW-0378">Hydrolase</keyword>
<dbReference type="EC" id="3.1.3.18" evidence="4"/>
<dbReference type="RefSeq" id="WP_394844161.1">
    <property type="nucleotide sequence ID" value="NZ_CP089982.1"/>
</dbReference>
<gene>
    <name evidence="5" type="ORF">LZC95_44805</name>
</gene>
<dbReference type="EMBL" id="CP089982">
    <property type="protein sequence ID" value="WXA93561.1"/>
    <property type="molecule type" value="Genomic_DNA"/>
</dbReference>
<dbReference type="InterPro" id="IPR023198">
    <property type="entry name" value="PGP-like_dom2"/>
</dbReference>
<organism evidence="5 6">
    <name type="scientific">Pendulispora brunnea</name>
    <dbReference type="NCBI Taxonomy" id="2905690"/>
    <lineage>
        <taxon>Bacteria</taxon>
        <taxon>Pseudomonadati</taxon>
        <taxon>Myxococcota</taxon>
        <taxon>Myxococcia</taxon>
        <taxon>Myxococcales</taxon>
        <taxon>Sorangiineae</taxon>
        <taxon>Pendulisporaceae</taxon>
        <taxon>Pendulispora</taxon>
    </lineage>
</organism>
<dbReference type="Gene3D" id="1.10.150.240">
    <property type="entry name" value="Putative phosphatase, domain 2"/>
    <property type="match status" value="1"/>
</dbReference>
<comment type="similarity">
    <text evidence="3">Belongs to the HAD-like hydrolase superfamily. CbbY/CbbZ/Gph/YieH family.</text>
</comment>
<dbReference type="PANTHER" id="PTHR43434:SF1">
    <property type="entry name" value="PHOSPHOGLYCOLATE PHOSPHATASE"/>
    <property type="match status" value="1"/>
</dbReference>
<comment type="catalytic activity">
    <reaction evidence="1">
        <text>2-phosphoglycolate + H2O = glycolate + phosphate</text>
        <dbReference type="Rhea" id="RHEA:14369"/>
        <dbReference type="ChEBI" id="CHEBI:15377"/>
        <dbReference type="ChEBI" id="CHEBI:29805"/>
        <dbReference type="ChEBI" id="CHEBI:43474"/>
        <dbReference type="ChEBI" id="CHEBI:58033"/>
        <dbReference type="EC" id="3.1.3.18"/>
    </reaction>
</comment>
<dbReference type="Gene3D" id="3.40.50.1000">
    <property type="entry name" value="HAD superfamily/HAD-like"/>
    <property type="match status" value="1"/>
</dbReference>